<keyword evidence="2 6" id="KW-0812">Transmembrane</keyword>
<evidence type="ECO:0000256" key="1">
    <source>
        <dbReference type="ARBA" id="ARBA00004141"/>
    </source>
</evidence>
<protein>
    <recommendedName>
        <fullName evidence="7">Rhodopsin domain-containing protein</fullName>
    </recommendedName>
</protein>
<dbReference type="Pfam" id="PF20684">
    <property type="entry name" value="Fung_rhodopsin"/>
    <property type="match status" value="1"/>
</dbReference>
<evidence type="ECO:0000313" key="9">
    <source>
        <dbReference type="Proteomes" id="UP001497453"/>
    </source>
</evidence>
<feature type="transmembrane region" description="Helical" evidence="6">
    <location>
        <begin position="156"/>
        <end position="181"/>
    </location>
</feature>
<evidence type="ECO:0000313" key="8">
    <source>
        <dbReference type="EMBL" id="CAL1695528.1"/>
    </source>
</evidence>
<organism evidence="8 9">
    <name type="scientific">Somion occarium</name>
    <dbReference type="NCBI Taxonomy" id="3059160"/>
    <lineage>
        <taxon>Eukaryota</taxon>
        <taxon>Fungi</taxon>
        <taxon>Dikarya</taxon>
        <taxon>Basidiomycota</taxon>
        <taxon>Agaricomycotina</taxon>
        <taxon>Agaricomycetes</taxon>
        <taxon>Polyporales</taxon>
        <taxon>Cerrenaceae</taxon>
        <taxon>Somion</taxon>
    </lineage>
</organism>
<dbReference type="EMBL" id="OZ037944">
    <property type="protein sequence ID" value="CAL1695528.1"/>
    <property type="molecule type" value="Genomic_DNA"/>
</dbReference>
<evidence type="ECO:0000256" key="5">
    <source>
        <dbReference type="ARBA" id="ARBA00038359"/>
    </source>
</evidence>
<evidence type="ECO:0000259" key="7">
    <source>
        <dbReference type="Pfam" id="PF20684"/>
    </source>
</evidence>
<dbReference type="InterPro" id="IPR052337">
    <property type="entry name" value="SAT4-like"/>
</dbReference>
<keyword evidence="4 6" id="KW-0472">Membrane</keyword>
<evidence type="ECO:0000256" key="4">
    <source>
        <dbReference type="ARBA" id="ARBA00023136"/>
    </source>
</evidence>
<evidence type="ECO:0000256" key="3">
    <source>
        <dbReference type="ARBA" id="ARBA00022989"/>
    </source>
</evidence>
<evidence type="ECO:0000256" key="2">
    <source>
        <dbReference type="ARBA" id="ARBA00022692"/>
    </source>
</evidence>
<name>A0ABP1CLG5_9APHY</name>
<proteinExistence type="inferred from homology"/>
<evidence type="ECO:0000256" key="6">
    <source>
        <dbReference type="SAM" id="Phobius"/>
    </source>
</evidence>
<feature type="transmembrane region" description="Helical" evidence="6">
    <location>
        <begin position="78"/>
        <end position="97"/>
    </location>
</feature>
<keyword evidence="9" id="KW-1185">Reference proteome</keyword>
<keyword evidence="3 6" id="KW-1133">Transmembrane helix</keyword>
<feature type="transmembrane region" description="Helical" evidence="6">
    <location>
        <begin position="222"/>
        <end position="246"/>
    </location>
</feature>
<dbReference type="PANTHER" id="PTHR33048">
    <property type="entry name" value="PTH11-LIKE INTEGRAL MEMBRANE PROTEIN (AFU_ORTHOLOGUE AFUA_5G11245)"/>
    <property type="match status" value="1"/>
</dbReference>
<feature type="transmembrane region" description="Helical" evidence="6">
    <location>
        <begin position="193"/>
        <end position="216"/>
    </location>
</feature>
<dbReference type="PANTHER" id="PTHR33048:SF47">
    <property type="entry name" value="INTEGRAL MEMBRANE PROTEIN-RELATED"/>
    <property type="match status" value="1"/>
</dbReference>
<dbReference type="InterPro" id="IPR049326">
    <property type="entry name" value="Rhodopsin_dom_fungi"/>
</dbReference>
<accession>A0ABP1CLG5</accession>
<comment type="similarity">
    <text evidence="5">Belongs to the SAT4 family.</text>
</comment>
<gene>
    <name evidence="8" type="ORF">GFSPODELE1_LOCUS788</name>
</gene>
<dbReference type="Proteomes" id="UP001497453">
    <property type="component" value="Chromosome 1"/>
</dbReference>
<feature type="transmembrane region" description="Helical" evidence="6">
    <location>
        <begin position="118"/>
        <end position="136"/>
    </location>
</feature>
<feature type="domain" description="Rhodopsin" evidence="7">
    <location>
        <begin position="25"/>
        <end position="245"/>
    </location>
</feature>
<comment type="subcellular location">
    <subcellularLocation>
        <location evidence="1">Membrane</location>
        <topology evidence="1">Multi-pass membrane protein</topology>
    </subcellularLocation>
</comment>
<sequence>MSLCTTTKITGTVLPAIGSAVTAVRLSYRWHRRQLGWDDAWAFVALVPAAFLAVGVWFRCGEPGSRQFEQPSYMRVVGYYMAAMGFTCTVWAVRLSLLTSIIRITPSMMRIRVWAKHLVILFILFWSSLVILKVATCEHDTSWKHQFHIRCPLSRSIAIYEIIIDCIADVTLAVLPLRLLWQTTSLPRKQRRLLTLIFSSSLLITSAGIVHEIFVYRSMQDWITLMTQVEATTALIVCNLAVLVTWMVRLCGLVDSADELDSVDTVISLEFSKSRQTGELSSLRFQKASLCPQGVDITSDRASTSIELPTTPQSAVILGQSERRVIMLH</sequence>
<feature type="transmembrane region" description="Helical" evidence="6">
    <location>
        <begin position="40"/>
        <end position="58"/>
    </location>
</feature>
<reference evidence="9" key="1">
    <citation type="submission" date="2024-04" db="EMBL/GenBank/DDBJ databases">
        <authorList>
            <person name="Shaw F."/>
            <person name="Minotto A."/>
        </authorList>
    </citation>
    <scope>NUCLEOTIDE SEQUENCE [LARGE SCALE GENOMIC DNA]</scope>
</reference>